<keyword evidence="4" id="KW-0678">Repressor</keyword>
<evidence type="ECO:0000256" key="4">
    <source>
        <dbReference type="ARBA" id="ARBA00022491"/>
    </source>
</evidence>
<dbReference type="InterPro" id="IPR043135">
    <property type="entry name" value="Fur_C"/>
</dbReference>
<evidence type="ECO:0000256" key="2">
    <source>
        <dbReference type="ARBA" id="ARBA00007957"/>
    </source>
</evidence>
<dbReference type="InterPro" id="IPR002481">
    <property type="entry name" value="FUR"/>
</dbReference>
<reference evidence="11 12" key="1">
    <citation type="submission" date="2024-06" db="EMBL/GenBank/DDBJ databases">
        <title>Draft genome sequence of Geodermatophilus badlandi, a novel member of the Geodermatophilaceae isolated from badland sedimentary rocks in the Red desert, Wyoming, USA.</title>
        <authorList>
            <person name="Ben Tekaya S."/>
            <person name="Nouioui I."/>
            <person name="Flores G.M."/>
            <person name="Shaal M.N."/>
            <person name="Bredoire F."/>
            <person name="Basile F."/>
            <person name="Van Diepen L."/>
            <person name="Ward N.L."/>
        </authorList>
    </citation>
    <scope>NUCLEOTIDE SEQUENCE [LARGE SCALE GENOMIC DNA]</scope>
    <source>
        <strain evidence="11 12">WL48A</strain>
    </source>
</reference>
<dbReference type="EMBL" id="JBFNXQ010000003">
    <property type="protein sequence ID" value="MEX5717094.1"/>
    <property type="molecule type" value="Genomic_DNA"/>
</dbReference>
<evidence type="ECO:0000256" key="5">
    <source>
        <dbReference type="ARBA" id="ARBA00022723"/>
    </source>
</evidence>
<comment type="subcellular location">
    <subcellularLocation>
        <location evidence="1">Cytoplasm</location>
    </subcellularLocation>
</comment>
<evidence type="ECO:0000256" key="9">
    <source>
        <dbReference type="ARBA" id="ARBA00023125"/>
    </source>
</evidence>
<dbReference type="PANTHER" id="PTHR33202:SF18">
    <property type="entry name" value="TRANSCRIPTIONAL REGULATOR FURA"/>
    <property type="match status" value="1"/>
</dbReference>
<keyword evidence="7" id="KW-0408">Iron</keyword>
<evidence type="ECO:0000313" key="11">
    <source>
        <dbReference type="EMBL" id="MEX5717094.1"/>
    </source>
</evidence>
<organism evidence="11 12">
    <name type="scientific">Geodermatophilus maliterrae</name>
    <dbReference type="NCBI Taxonomy" id="3162531"/>
    <lineage>
        <taxon>Bacteria</taxon>
        <taxon>Bacillati</taxon>
        <taxon>Actinomycetota</taxon>
        <taxon>Actinomycetes</taxon>
        <taxon>Geodermatophilales</taxon>
        <taxon>Geodermatophilaceae</taxon>
        <taxon>Geodermatophilus</taxon>
    </lineage>
</organism>
<keyword evidence="5" id="KW-0479">Metal-binding</keyword>
<comment type="similarity">
    <text evidence="2">Belongs to the Fur family.</text>
</comment>
<accession>A0ABV3X975</accession>
<keyword evidence="9" id="KW-0238">DNA-binding</keyword>
<dbReference type="CDD" id="cd07153">
    <property type="entry name" value="Fur_like"/>
    <property type="match status" value="1"/>
</dbReference>
<keyword evidence="12" id="KW-1185">Reference proteome</keyword>
<evidence type="ECO:0000256" key="7">
    <source>
        <dbReference type="ARBA" id="ARBA00023004"/>
    </source>
</evidence>
<dbReference type="Proteomes" id="UP001560045">
    <property type="component" value="Unassembled WGS sequence"/>
</dbReference>
<evidence type="ECO:0000256" key="6">
    <source>
        <dbReference type="ARBA" id="ARBA00022833"/>
    </source>
</evidence>
<gene>
    <name evidence="11" type="ORF">ABQ292_01765</name>
</gene>
<keyword evidence="3" id="KW-0963">Cytoplasm</keyword>
<dbReference type="RefSeq" id="WP_369202623.1">
    <property type="nucleotide sequence ID" value="NZ_JBFNXQ010000003.1"/>
</dbReference>
<comment type="caution">
    <text evidence="11">The sequence shown here is derived from an EMBL/GenBank/DDBJ whole genome shotgun (WGS) entry which is preliminary data.</text>
</comment>
<dbReference type="InterPro" id="IPR036388">
    <property type="entry name" value="WH-like_DNA-bd_sf"/>
</dbReference>
<dbReference type="SUPFAM" id="SSF46785">
    <property type="entry name" value="Winged helix' DNA-binding domain"/>
    <property type="match status" value="1"/>
</dbReference>
<dbReference type="Gene3D" id="3.30.1490.190">
    <property type="match status" value="1"/>
</dbReference>
<dbReference type="PANTHER" id="PTHR33202">
    <property type="entry name" value="ZINC UPTAKE REGULATION PROTEIN"/>
    <property type="match status" value="1"/>
</dbReference>
<sequence length="157" mass="16538">MDTTWAPPLRDAGLRVTRPRLAVLDALAAHPHADADTLVTVARQAHPTLSPQAVYGVLKALVGVGLARRVEPAGAPALYEVRVGDNHHHLVCRSCGAVADVDCTVGAAPCLTPSDTAGFVVDEAEVVFWGLCRECRVRTPEGTAQVLQHDNRGGAHA</sequence>
<protein>
    <submittedName>
        <fullName evidence="11">Fur family transcriptional regulator</fullName>
    </submittedName>
</protein>
<keyword evidence="8" id="KW-0805">Transcription regulation</keyword>
<dbReference type="Gene3D" id="1.10.10.10">
    <property type="entry name" value="Winged helix-like DNA-binding domain superfamily/Winged helix DNA-binding domain"/>
    <property type="match status" value="1"/>
</dbReference>
<keyword evidence="10" id="KW-0804">Transcription</keyword>
<evidence type="ECO:0000256" key="3">
    <source>
        <dbReference type="ARBA" id="ARBA00022490"/>
    </source>
</evidence>
<evidence type="ECO:0000313" key="12">
    <source>
        <dbReference type="Proteomes" id="UP001560045"/>
    </source>
</evidence>
<evidence type="ECO:0000256" key="1">
    <source>
        <dbReference type="ARBA" id="ARBA00004496"/>
    </source>
</evidence>
<dbReference type="Pfam" id="PF01475">
    <property type="entry name" value="FUR"/>
    <property type="match status" value="1"/>
</dbReference>
<evidence type="ECO:0000256" key="8">
    <source>
        <dbReference type="ARBA" id="ARBA00023015"/>
    </source>
</evidence>
<proteinExistence type="inferred from homology"/>
<evidence type="ECO:0000256" key="10">
    <source>
        <dbReference type="ARBA" id="ARBA00023163"/>
    </source>
</evidence>
<name>A0ABV3X975_9ACTN</name>
<keyword evidence="6" id="KW-0862">Zinc</keyword>
<dbReference type="InterPro" id="IPR036390">
    <property type="entry name" value="WH_DNA-bd_sf"/>
</dbReference>